<dbReference type="AlphaFoldDB" id="A0A4C1YLI5"/>
<dbReference type="EMBL" id="BGZK01001325">
    <property type="protein sequence ID" value="GBP77291.1"/>
    <property type="molecule type" value="Genomic_DNA"/>
</dbReference>
<proteinExistence type="predicted"/>
<evidence type="ECO:0000313" key="2">
    <source>
        <dbReference type="EMBL" id="GBP77291.1"/>
    </source>
</evidence>
<dbReference type="OrthoDB" id="10026072at2759"/>
<sequence>MERWLKGGKRVATSSNDAECLKAVRPEKTAITDPKDDATTSSSTVSKTKKKETYIHSTIPAYALIITAKLEAARASRAGLSGSEAVATDQPRSYASALRLPGRERAAVRKPESGPVLAIYPIAEQLENIKTAENTKQLLKSAIDPASMQVQVTKVRKVGRAGVVIQTTSAESADKIRKAVPPTLRVRNRVVESHSWHCGTCWATRPMRTF</sequence>
<organism evidence="2 3">
    <name type="scientific">Eumeta variegata</name>
    <name type="common">Bagworm moth</name>
    <name type="synonym">Eumeta japonica</name>
    <dbReference type="NCBI Taxonomy" id="151549"/>
    <lineage>
        <taxon>Eukaryota</taxon>
        <taxon>Metazoa</taxon>
        <taxon>Ecdysozoa</taxon>
        <taxon>Arthropoda</taxon>
        <taxon>Hexapoda</taxon>
        <taxon>Insecta</taxon>
        <taxon>Pterygota</taxon>
        <taxon>Neoptera</taxon>
        <taxon>Endopterygota</taxon>
        <taxon>Lepidoptera</taxon>
        <taxon>Glossata</taxon>
        <taxon>Ditrysia</taxon>
        <taxon>Tineoidea</taxon>
        <taxon>Psychidae</taxon>
        <taxon>Oiketicinae</taxon>
        <taxon>Eumeta</taxon>
    </lineage>
</organism>
<comment type="caution">
    <text evidence="2">The sequence shown here is derived from an EMBL/GenBank/DDBJ whole genome shotgun (WGS) entry which is preliminary data.</text>
</comment>
<accession>A0A4C1YLI5</accession>
<name>A0A4C1YLI5_EUMVA</name>
<evidence type="ECO:0000313" key="3">
    <source>
        <dbReference type="Proteomes" id="UP000299102"/>
    </source>
</evidence>
<feature type="region of interest" description="Disordered" evidence="1">
    <location>
        <begin position="31"/>
        <end position="50"/>
    </location>
</feature>
<dbReference type="Proteomes" id="UP000299102">
    <property type="component" value="Unassembled WGS sequence"/>
</dbReference>
<evidence type="ECO:0000256" key="1">
    <source>
        <dbReference type="SAM" id="MobiDB-lite"/>
    </source>
</evidence>
<reference evidence="2 3" key="1">
    <citation type="journal article" date="2019" name="Commun. Biol.">
        <title>The bagworm genome reveals a unique fibroin gene that provides high tensile strength.</title>
        <authorList>
            <person name="Kono N."/>
            <person name="Nakamura H."/>
            <person name="Ohtoshi R."/>
            <person name="Tomita M."/>
            <person name="Numata K."/>
            <person name="Arakawa K."/>
        </authorList>
    </citation>
    <scope>NUCLEOTIDE SEQUENCE [LARGE SCALE GENOMIC DNA]</scope>
</reference>
<gene>
    <name evidence="2" type="ORF">EVAR_31723_1</name>
</gene>
<keyword evidence="3" id="KW-1185">Reference proteome</keyword>
<protein>
    <submittedName>
        <fullName evidence="2">Uncharacterized protein</fullName>
    </submittedName>
</protein>